<dbReference type="Proteomes" id="UP000315403">
    <property type="component" value="Unassembled WGS sequence"/>
</dbReference>
<proteinExistence type="predicted"/>
<accession>A0A543Q3M0</accession>
<organism evidence="1 2">
    <name type="scientific">Acidithiobacillus thiooxidans ATCC 19377</name>
    <dbReference type="NCBI Taxonomy" id="637390"/>
    <lineage>
        <taxon>Bacteria</taxon>
        <taxon>Pseudomonadati</taxon>
        <taxon>Pseudomonadota</taxon>
        <taxon>Acidithiobacillia</taxon>
        <taxon>Acidithiobacillales</taxon>
        <taxon>Acidithiobacillaceae</taxon>
        <taxon>Acidithiobacillus</taxon>
    </lineage>
</organism>
<dbReference type="RefSeq" id="WP_081577296.1">
    <property type="nucleotide sequence ID" value="NZ_SZUV01000001.1"/>
</dbReference>
<dbReference type="AlphaFoldDB" id="A0A543Q3M0"/>
<gene>
    <name evidence="1" type="ORF">DLNHIDIE_00794</name>
</gene>
<evidence type="ECO:0000313" key="2">
    <source>
        <dbReference type="Proteomes" id="UP000315403"/>
    </source>
</evidence>
<sequence length="80" mass="9608">MEISDRLTSSEVERLQRSKKEILEYGQKLFSEPKPEQAKKSYYLTPAEIDSLRAEMKVSSEWADQELRRRYPNRIRTEKE</sequence>
<name>A0A543Q3M0_ACITH</name>
<dbReference type="EMBL" id="SZUV01000001">
    <property type="protein sequence ID" value="TQN50933.1"/>
    <property type="molecule type" value="Genomic_DNA"/>
</dbReference>
<comment type="caution">
    <text evidence="1">The sequence shown here is derived from an EMBL/GenBank/DDBJ whole genome shotgun (WGS) entry which is preliminary data.</text>
</comment>
<protein>
    <submittedName>
        <fullName evidence="1">Uncharacterized protein</fullName>
    </submittedName>
</protein>
<reference evidence="1 2" key="1">
    <citation type="submission" date="2019-03" db="EMBL/GenBank/DDBJ databases">
        <title>New insights into Acidothiobacillus thiooxidans sulfur metabolism through coupled gene expression, solution geochemistry, microscopy and spectroscopy analyses.</title>
        <authorList>
            <person name="Camacho D."/>
            <person name="Frazao R."/>
            <person name="Fouillen A."/>
            <person name="Nanci A."/>
            <person name="Lang B.F."/>
            <person name="Apte S.C."/>
            <person name="Baron C."/>
            <person name="Warren L.A."/>
        </authorList>
    </citation>
    <scope>NUCLEOTIDE SEQUENCE [LARGE SCALE GENOMIC DNA]</scope>
    <source>
        <strain evidence="1 2">ATCC 19377</strain>
    </source>
</reference>
<evidence type="ECO:0000313" key="1">
    <source>
        <dbReference type="EMBL" id="TQN50933.1"/>
    </source>
</evidence>